<comment type="caution">
    <text evidence="14">The sequence shown here is derived from an EMBL/GenBank/DDBJ whole genome shotgun (WGS) entry which is preliminary data.</text>
</comment>
<dbReference type="GO" id="GO:0006233">
    <property type="term" value="P:dTDP biosynthetic process"/>
    <property type="evidence" value="ECO:0007669"/>
    <property type="project" value="InterPro"/>
</dbReference>
<comment type="catalytic activity">
    <reaction evidence="10 12">
        <text>dTMP + ATP = dTDP + ADP</text>
        <dbReference type="Rhea" id="RHEA:13517"/>
        <dbReference type="ChEBI" id="CHEBI:30616"/>
        <dbReference type="ChEBI" id="CHEBI:58369"/>
        <dbReference type="ChEBI" id="CHEBI:63528"/>
        <dbReference type="ChEBI" id="CHEBI:456216"/>
        <dbReference type="EC" id="2.7.4.9"/>
    </reaction>
</comment>
<keyword evidence="4 12" id="KW-0808">Transferase</keyword>
<keyword evidence="6 12" id="KW-0547">Nucleotide-binding</keyword>
<evidence type="ECO:0000313" key="15">
    <source>
        <dbReference type="Proteomes" id="UP000321548"/>
    </source>
</evidence>
<dbReference type="PANTHER" id="PTHR10344:SF4">
    <property type="entry name" value="UMP-CMP KINASE 2, MITOCHONDRIAL"/>
    <property type="match status" value="1"/>
</dbReference>
<accession>A0A5C8P0E8</accession>
<reference evidence="14 15" key="1">
    <citation type="submission" date="2019-06" db="EMBL/GenBank/DDBJ databases">
        <title>Quisquiliibacterium sp. nov., isolated from a maize field.</title>
        <authorList>
            <person name="Lin S.-Y."/>
            <person name="Tsai C.-F."/>
            <person name="Young C.-C."/>
        </authorList>
    </citation>
    <scope>NUCLEOTIDE SEQUENCE [LARGE SCALE GENOMIC DNA]</scope>
    <source>
        <strain evidence="14 15">CC-CFT501</strain>
    </source>
</reference>
<dbReference type="EMBL" id="VDUY01000002">
    <property type="protein sequence ID" value="TXL67089.1"/>
    <property type="molecule type" value="Genomic_DNA"/>
</dbReference>
<evidence type="ECO:0000256" key="1">
    <source>
        <dbReference type="ARBA" id="ARBA00009776"/>
    </source>
</evidence>
<comment type="similarity">
    <text evidence="1 12">Belongs to the thymidylate kinase family.</text>
</comment>
<dbReference type="Pfam" id="PF02223">
    <property type="entry name" value="Thymidylate_kin"/>
    <property type="match status" value="1"/>
</dbReference>
<name>A0A5C8P0E8_9BURK</name>
<dbReference type="GO" id="GO:0005829">
    <property type="term" value="C:cytosol"/>
    <property type="evidence" value="ECO:0007669"/>
    <property type="project" value="TreeGrafter"/>
</dbReference>
<dbReference type="OrthoDB" id="9774907at2"/>
<comment type="function">
    <text evidence="11 12">Phosphorylation of dTMP to form dTDP in both de novo and salvage pathways of dTTP synthesis.</text>
</comment>
<sequence>MSPIGRFVTFEGIDGAGKSTHIDWYVDRLRARGIDAIRSREPGGTPLAERLRELLLNEPMSMDTELMLMFAARRDHLERLVRPALAAGRWVVCDRFTDSTWAYQGGGRGGSAERIAWLEQWVHGDLQPDRTYLFDLPAELAAERRASARTADRFEREDEAFFRRVREAYRQRAGQSPGRFLVVDGRRTIEDIQKLLENDIASIGI</sequence>
<evidence type="ECO:0000313" key="14">
    <source>
        <dbReference type="EMBL" id="TXL67089.1"/>
    </source>
</evidence>
<organism evidence="14 15">
    <name type="scientific">Zeimonas arvi</name>
    <dbReference type="NCBI Taxonomy" id="2498847"/>
    <lineage>
        <taxon>Bacteria</taxon>
        <taxon>Pseudomonadati</taxon>
        <taxon>Pseudomonadota</taxon>
        <taxon>Betaproteobacteria</taxon>
        <taxon>Burkholderiales</taxon>
        <taxon>Burkholderiaceae</taxon>
        <taxon>Zeimonas</taxon>
    </lineage>
</organism>
<dbReference type="GO" id="GO:0006235">
    <property type="term" value="P:dTTP biosynthetic process"/>
    <property type="evidence" value="ECO:0007669"/>
    <property type="project" value="UniProtKB-UniRule"/>
</dbReference>
<dbReference type="EC" id="2.7.4.9" evidence="2 12"/>
<evidence type="ECO:0000256" key="8">
    <source>
        <dbReference type="ARBA" id="ARBA00022840"/>
    </source>
</evidence>
<dbReference type="NCBIfam" id="TIGR00041">
    <property type="entry name" value="DTMP_kinase"/>
    <property type="match status" value="1"/>
</dbReference>
<dbReference type="SUPFAM" id="SSF52540">
    <property type="entry name" value="P-loop containing nucleoside triphosphate hydrolases"/>
    <property type="match status" value="1"/>
</dbReference>
<proteinExistence type="inferred from homology"/>
<dbReference type="PROSITE" id="PS01331">
    <property type="entry name" value="THYMIDYLATE_KINASE"/>
    <property type="match status" value="1"/>
</dbReference>
<evidence type="ECO:0000256" key="4">
    <source>
        <dbReference type="ARBA" id="ARBA00022679"/>
    </source>
</evidence>
<dbReference type="AlphaFoldDB" id="A0A5C8P0E8"/>
<dbReference type="Gene3D" id="3.40.50.300">
    <property type="entry name" value="P-loop containing nucleotide triphosphate hydrolases"/>
    <property type="match status" value="1"/>
</dbReference>
<keyword evidence="15" id="KW-1185">Reference proteome</keyword>
<dbReference type="InterPro" id="IPR018095">
    <property type="entry name" value="Thymidylate_kin_CS"/>
</dbReference>
<dbReference type="InterPro" id="IPR018094">
    <property type="entry name" value="Thymidylate_kinase"/>
</dbReference>
<keyword evidence="8 12" id="KW-0067">ATP-binding</keyword>
<dbReference type="FunFam" id="3.40.50.300:FF:000225">
    <property type="entry name" value="Thymidylate kinase"/>
    <property type="match status" value="1"/>
</dbReference>
<evidence type="ECO:0000256" key="9">
    <source>
        <dbReference type="ARBA" id="ARBA00029962"/>
    </source>
</evidence>
<evidence type="ECO:0000256" key="10">
    <source>
        <dbReference type="ARBA" id="ARBA00048743"/>
    </source>
</evidence>
<gene>
    <name evidence="12" type="primary">tmk</name>
    <name evidence="14" type="ORF">FHP08_05590</name>
</gene>
<feature type="binding site" evidence="12">
    <location>
        <begin position="12"/>
        <end position="19"/>
    </location>
    <ligand>
        <name>ATP</name>
        <dbReference type="ChEBI" id="CHEBI:30616"/>
    </ligand>
</feature>
<dbReference type="RefSeq" id="WP_147703338.1">
    <property type="nucleotide sequence ID" value="NZ_VDUY01000002.1"/>
</dbReference>
<dbReference type="GO" id="GO:0005524">
    <property type="term" value="F:ATP binding"/>
    <property type="evidence" value="ECO:0007669"/>
    <property type="project" value="UniProtKB-UniRule"/>
</dbReference>
<keyword evidence="5 12" id="KW-0545">Nucleotide biosynthesis</keyword>
<dbReference type="GO" id="GO:0006227">
    <property type="term" value="P:dUDP biosynthetic process"/>
    <property type="evidence" value="ECO:0007669"/>
    <property type="project" value="TreeGrafter"/>
</dbReference>
<evidence type="ECO:0000256" key="7">
    <source>
        <dbReference type="ARBA" id="ARBA00022777"/>
    </source>
</evidence>
<dbReference type="HAMAP" id="MF_00165">
    <property type="entry name" value="Thymidylate_kinase"/>
    <property type="match status" value="1"/>
</dbReference>
<dbReference type="PANTHER" id="PTHR10344">
    <property type="entry name" value="THYMIDYLATE KINASE"/>
    <property type="match status" value="1"/>
</dbReference>
<dbReference type="CDD" id="cd01672">
    <property type="entry name" value="TMPK"/>
    <property type="match status" value="1"/>
</dbReference>
<dbReference type="InterPro" id="IPR027417">
    <property type="entry name" value="P-loop_NTPase"/>
</dbReference>
<evidence type="ECO:0000256" key="6">
    <source>
        <dbReference type="ARBA" id="ARBA00022741"/>
    </source>
</evidence>
<evidence type="ECO:0000256" key="3">
    <source>
        <dbReference type="ARBA" id="ARBA00017144"/>
    </source>
</evidence>
<dbReference type="InterPro" id="IPR039430">
    <property type="entry name" value="Thymidylate_kin-like_dom"/>
</dbReference>
<evidence type="ECO:0000256" key="5">
    <source>
        <dbReference type="ARBA" id="ARBA00022727"/>
    </source>
</evidence>
<evidence type="ECO:0000256" key="12">
    <source>
        <dbReference type="HAMAP-Rule" id="MF_00165"/>
    </source>
</evidence>
<dbReference type="GO" id="GO:0004798">
    <property type="term" value="F:dTMP kinase activity"/>
    <property type="evidence" value="ECO:0007669"/>
    <property type="project" value="UniProtKB-UniRule"/>
</dbReference>
<evidence type="ECO:0000256" key="11">
    <source>
        <dbReference type="ARBA" id="ARBA00057735"/>
    </source>
</evidence>
<feature type="domain" description="Thymidylate kinase-like" evidence="13">
    <location>
        <begin position="10"/>
        <end position="194"/>
    </location>
</feature>
<evidence type="ECO:0000259" key="13">
    <source>
        <dbReference type="Pfam" id="PF02223"/>
    </source>
</evidence>
<protein>
    <recommendedName>
        <fullName evidence="3 12">Thymidylate kinase</fullName>
        <ecNumber evidence="2 12">2.7.4.9</ecNumber>
    </recommendedName>
    <alternativeName>
        <fullName evidence="9 12">dTMP kinase</fullName>
    </alternativeName>
</protein>
<keyword evidence="7 12" id="KW-0418">Kinase</keyword>
<dbReference type="Proteomes" id="UP000321548">
    <property type="component" value="Unassembled WGS sequence"/>
</dbReference>
<evidence type="ECO:0000256" key="2">
    <source>
        <dbReference type="ARBA" id="ARBA00012980"/>
    </source>
</evidence>